<protein>
    <submittedName>
        <fullName evidence="2">YjjA family protein</fullName>
    </submittedName>
</protein>
<feature type="signal peptide" evidence="1">
    <location>
        <begin position="1"/>
        <end position="24"/>
    </location>
</feature>
<evidence type="ECO:0000313" key="2">
    <source>
        <dbReference type="EMBL" id="QKE91610.1"/>
    </source>
</evidence>
<name>A0A6M8HTE8_9PROT</name>
<evidence type="ECO:0000256" key="1">
    <source>
        <dbReference type="SAM" id="SignalP"/>
    </source>
</evidence>
<dbReference type="EMBL" id="CP053708">
    <property type="protein sequence ID" value="QKE91610.1"/>
    <property type="molecule type" value="Genomic_DNA"/>
</dbReference>
<keyword evidence="1" id="KW-0732">Signal</keyword>
<dbReference type="Pfam" id="PF10696">
    <property type="entry name" value="DUF2501"/>
    <property type="match status" value="1"/>
</dbReference>
<organism evidence="2 3">
    <name type="scientific">Lichenicola cladoniae</name>
    <dbReference type="NCBI Taxonomy" id="1484109"/>
    <lineage>
        <taxon>Bacteria</taxon>
        <taxon>Pseudomonadati</taxon>
        <taxon>Pseudomonadota</taxon>
        <taxon>Alphaproteobacteria</taxon>
        <taxon>Acetobacterales</taxon>
        <taxon>Acetobacteraceae</taxon>
        <taxon>Lichenicola</taxon>
    </lineage>
</organism>
<dbReference type="AlphaFoldDB" id="A0A6M8HTE8"/>
<evidence type="ECO:0000313" key="3">
    <source>
        <dbReference type="Proteomes" id="UP000500767"/>
    </source>
</evidence>
<dbReference type="KEGG" id="lck:HN018_17625"/>
<accession>A0A6M8HTE8</accession>
<dbReference type="Proteomes" id="UP000500767">
    <property type="component" value="Chromosome"/>
</dbReference>
<keyword evidence="3" id="KW-1185">Reference proteome</keyword>
<proteinExistence type="predicted"/>
<sequence>MIRSSTVAAASFCTVLALAVNAHAQTLPSMPSIHSIPSLGGSGGSMSNMSGGVGGLLGNAMPSVSSAPTGNVAGVLSYCVQNNYVQGAGATTALSALSGRSGVASSPAYTQGQQGMLQTGSGNTLSMSGMKDQMRTKLCSMVLNRAKSSL</sequence>
<reference evidence="2 3" key="1">
    <citation type="journal article" date="2014" name="World J. Microbiol. Biotechnol.">
        <title>Biodiversity and physiological characteristics of Antarctic and Arctic lichens-associated bacteria.</title>
        <authorList>
            <person name="Lee Y.M."/>
            <person name="Kim E.H."/>
            <person name="Lee H.K."/>
            <person name="Hong S.G."/>
        </authorList>
    </citation>
    <scope>NUCLEOTIDE SEQUENCE [LARGE SCALE GENOMIC DNA]</scope>
    <source>
        <strain evidence="2 3">PAMC 26569</strain>
    </source>
</reference>
<gene>
    <name evidence="2" type="ORF">HN018_17625</name>
</gene>
<dbReference type="RefSeq" id="WP_171835227.1">
    <property type="nucleotide sequence ID" value="NZ_CP053708.1"/>
</dbReference>
<dbReference type="InterPro" id="IPR019637">
    <property type="entry name" value="DUF2501"/>
</dbReference>
<feature type="chain" id="PRO_5026849578" evidence="1">
    <location>
        <begin position="25"/>
        <end position="150"/>
    </location>
</feature>